<dbReference type="EC" id="3.2.1.52" evidence="3"/>
<dbReference type="GO" id="GO:0016020">
    <property type="term" value="C:membrane"/>
    <property type="evidence" value="ECO:0007669"/>
    <property type="project" value="TreeGrafter"/>
</dbReference>
<evidence type="ECO:0000256" key="1">
    <source>
        <dbReference type="ARBA" id="ARBA00001231"/>
    </source>
</evidence>
<dbReference type="SUPFAM" id="SSF51445">
    <property type="entry name" value="(Trans)glycosidases"/>
    <property type="match status" value="1"/>
</dbReference>
<keyword evidence="5" id="KW-0326">Glycosidase</keyword>
<dbReference type="Proteomes" id="UP000235916">
    <property type="component" value="Unassembled WGS sequence"/>
</dbReference>
<comment type="similarity">
    <text evidence="2">Belongs to the glycosyl hydrolase 20 family.</text>
</comment>
<dbReference type="InterPro" id="IPR025705">
    <property type="entry name" value="Beta_hexosaminidase_sua/sub"/>
</dbReference>
<evidence type="ECO:0000256" key="6">
    <source>
        <dbReference type="ARBA" id="ARBA00030512"/>
    </source>
</evidence>
<dbReference type="GO" id="GO:0005975">
    <property type="term" value="P:carbohydrate metabolic process"/>
    <property type="evidence" value="ECO:0007669"/>
    <property type="project" value="InterPro"/>
</dbReference>
<dbReference type="InterPro" id="IPR015883">
    <property type="entry name" value="Glyco_hydro_20_cat"/>
</dbReference>
<dbReference type="AlphaFoldDB" id="A0A2N8KT28"/>
<dbReference type="PRINTS" id="PR00738">
    <property type="entry name" value="GLHYDRLASE20"/>
</dbReference>
<evidence type="ECO:0000259" key="10">
    <source>
        <dbReference type="Pfam" id="PF00728"/>
    </source>
</evidence>
<feature type="signal peptide" evidence="9">
    <location>
        <begin position="1"/>
        <end position="37"/>
    </location>
</feature>
<feature type="domain" description="Glycoside hydrolase family 20 catalytic" evidence="10">
    <location>
        <begin position="177"/>
        <end position="511"/>
    </location>
</feature>
<dbReference type="Gene3D" id="3.30.379.10">
    <property type="entry name" value="Chitobiase/beta-hexosaminidase domain 2-like"/>
    <property type="match status" value="1"/>
</dbReference>
<dbReference type="OrthoDB" id="9763537at2"/>
<dbReference type="SUPFAM" id="SSF55545">
    <property type="entry name" value="beta-N-acetylhexosaminidase-like domain"/>
    <property type="match status" value="1"/>
</dbReference>
<feature type="domain" description="Beta-hexosaminidase bacterial type N-terminal" evidence="11">
    <location>
        <begin position="45"/>
        <end position="174"/>
    </location>
</feature>
<evidence type="ECO:0000256" key="9">
    <source>
        <dbReference type="SAM" id="SignalP"/>
    </source>
</evidence>
<dbReference type="Pfam" id="PF00728">
    <property type="entry name" value="Glyco_hydro_20"/>
    <property type="match status" value="1"/>
</dbReference>
<feature type="chain" id="PRO_5014983537" description="beta-N-acetylhexosaminidase" evidence="9">
    <location>
        <begin position="38"/>
        <end position="551"/>
    </location>
</feature>
<dbReference type="PANTHER" id="PTHR22600">
    <property type="entry name" value="BETA-HEXOSAMINIDASE"/>
    <property type="match status" value="1"/>
</dbReference>
<evidence type="ECO:0000259" key="11">
    <source>
        <dbReference type="Pfam" id="PF02838"/>
    </source>
</evidence>
<dbReference type="GO" id="GO:0030203">
    <property type="term" value="P:glycosaminoglycan metabolic process"/>
    <property type="evidence" value="ECO:0007669"/>
    <property type="project" value="TreeGrafter"/>
</dbReference>
<evidence type="ECO:0000256" key="5">
    <source>
        <dbReference type="ARBA" id="ARBA00023295"/>
    </source>
</evidence>
<dbReference type="InterPro" id="IPR029018">
    <property type="entry name" value="Hex-like_dom2"/>
</dbReference>
<dbReference type="EMBL" id="POSP01000004">
    <property type="protein sequence ID" value="PND36607.1"/>
    <property type="molecule type" value="Genomic_DNA"/>
</dbReference>
<proteinExistence type="inferred from homology"/>
<comment type="caution">
    <text evidence="12">The sequence shown here is derived from an EMBL/GenBank/DDBJ whole genome shotgun (WGS) entry which is preliminary data.</text>
</comment>
<evidence type="ECO:0000313" key="13">
    <source>
        <dbReference type="Proteomes" id="UP000235916"/>
    </source>
</evidence>
<gene>
    <name evidence="12" type="ORF">C1O66_23360</name>
</gene>
<evidence type="ECO:0000256" key="7">
    <source>
        <dbReference type="ARBA" id="ARBA00033000"/>
    </source>
</evidence>
<dbReference type="GO" id="GO:0004563">
    <property type="term" value="F:beta-N-acetylhexosaminidase activity"/>
    <property type="evidence" value="ECO:0007669"/>
    <property type="project" value="UniProtKB-EC"/>
</dbReference>
<keyword evidence="4" id="KW-0378">Hydrolase</keyword>
<sequence length="551" mass="60649">MASESTGSLEKAACKALLLGALSLGCGLLLAAPAAPAAPPIPLAAVLPQPQRLQALENQAPFELDRRVQVWADPALRAPAQALARELGLRPARSGQAPATGAPGRQIRLALAKDLPAVAGAYRLRMAGEALVIEAAEASGAFYAGQTLRQLLPPAWRPRGDARVRLPAAEIEDAPRFAWRGLMLDVARHFHDAARVKRVIDQMAAYKLNRLHLHLSDDQGWRVQLRSLPRLSQVGGRGSHSQPNTGPARYFSEADVREIVRYAAARHIEVVPEIDMPGHSGAAARAYPEFFDGRVTFNPAKPETYRFIDTLLGDLVRLFPGRYLHFGGDEVWVNNTRWKDMPEVMALARKLTPADQAPQLKAVEADFARRVVQLIQKHGRIPIGWDEVIAAGLDDPALLVQWWRMDKPEAARQALQQGQSLILSPSDRMYLDYAAGLGEPGAPWEGNTGGPVSVEKIVAWEPMPEGLSEAERQRVLGIEAPLWTENVRSESYLQFMLYPRLAAVAEVAWRQSANSSPAAFVKRLAPHIQRWKAQGLNVRGSLEDAHRYRLH</sequence>
<keyword evidence="13" id="KW-1185">Reference proteome</keyword>
<dbReference type="RefSeq" id="WP_102770378.1">
    <property type="nucleotide sequence ID" value="NZ_POSP01000004.1"/>
</dbReference>
<evidence type="ECO:0000313" key="12">
    <source>
        <dbReference type="EMBL" id="PND36607.1"/>
    </source>
</evidence>
<dbReference type="Pfam" id="PF02838">
    <property type="entry name" value="Glyco_hydro_20b"/>
    <property type="match status" value="1"/>
</dbReference>
<reference evidence="12 13" key="1">
    <citation type="submission" date="2018-01" db="EMBL/GenBank/DDBJ databases">
        <title>Draft genome sequence of Paucibacter aquatile CR182 isolated from freshwater of the Nakdong River.</title>
        <authorList>
            <person name="Choi A."/>
            <person name="Chung E.J."/>
        </authorList>
    </citation>
    <scope>NUCLEOTIDE SEQUENCE [LARGE SCALE GENOMIC DNA]</scope>
    <source>
        <strain evidence="12 13">CR182</strain>
    </source>
</reference>
<dbReference type="Gene3D" id="3.20.20.80">
    <property type="entry name" value="Glycosidases"/>
    <property type="match status" value="1"/>
</dbReference>
<dbReference type="CDD" id="cd06563">
    <property type="entry name" value="GH20_chitobiase-like"/>
    <property type="match status" value="1"/>
</dbReference>
<organism evidence="12 13">
    <name type="scientific">Kinneretia aquatilis</name>
    <dbReference type="NCBI Taxonomy" id="2070761"/>
    <lineage>
        <taxon>Bacteria</taxon>
        <taxon>Pseudomonadati</taxon>
        <taxon>Pseudomonadota</taxon>
        <taxon>Betaproteobacteria</taxon>
        <taxon>Burkholderiales</taxon>
        <taxon>Sphaerotilaceae</taxon>
        <taxon>Roseateles</taxon>
    </lineage>
</organism>
<accession>A0A2N8KT28</accession>
<dbReference type="InterPro" id="IPR015882">
    <property type="entry name" value="HEX_bac_N"/>
</dbReference>
<evidence type="ECO:0000256" key="8">
    <source>
        <dbReference type="PIRSR" id="PIRSR625705-1"/>
    </source>
</evidence>
<feature type="active site" description="Proton donor" evidence="8">
    <location>
        <position position="330"/>
    </location>
</feature>
<protein>
    <recommendedName>
        <fullName evidence="3">beta-N-acetylhexosaminidase</fullName>
        <ecNumber evidence="3">3.2.1.52</ecNumber>
    </recommendedName>
    <alternativeName>
        <fullName evidence="6">Beta-N-acetylhexosaminidase</fullName>
    </alternativeName>
    <alternativeName>
        <fullName evidence="7">N-acetyl-beta-glucosaminidase</fullName>
    </alternativeName>
</protein>
<comment type="catalytic activity">
    <reaction evidence="1">
        <text>Hydrolysis of terminal non-reducing N-acetyl-D-hexosamine residues in N-acetyl-beta-D-hexosaminides.</text>
        <dbReference type="EC" id="3.2.1.52"/>
    </reaction>
</comment>
<evidence type="ECO:0000256" key="2">
    <source>
        <dbReference type="ARBA" id="ARBA00006285"/>
    </source>
</evidence>
<name>A0A2N8KT28_9BURK</name>
<evidence type="ECO:0000256" key="4">
    <source>
        <dbReference type="ARBA" id="ARBA00022801"/>
    </source>
</evidence>
<evidence type="ECO:0000256" key="3">
    <source>
        <dbReference type="ARBA" id="ARBA00012663"/>
    </source>
</evidence>
<dbReference type="InterPro" id="IPR017853">
    <property type="entry name" value="GH"/>
</dbReference>
<dbReference type="PANTHER" id="PTHR22600:SF57">
    <property type="entry name" value="BETA-N-ACETYLHEXOSAMINIDASE"/>
    <property type="match status" value="1"/>
</dbReference>
<keyword evidence="9" id="KW-0732">Signal</keyword>